<evidence type="ECO:0000256" key="1">
    <source>
        <dbReference type="SAM" id="Phobius"/>
    </source>
</evidence>
<keyword evidence="1" id="KW-0472">Membrane</keyword>
<protein>
    <submittedName>
        <fullName evidence="2">SdiA-regulated domain-containing protein</fullName>
    </submittedName>
</protein>
<dbReference type="RefSeq" id="WP_252465350.1">
    <property type="nucleotide sequence ID" value="NZ_JALBWM010000017.1"/>
</dbReference>
<feature type="transmembrane region" description="Helical" evidence="1">
    <location>
        <begin position="38"/>
        <end position="63"/>
    </location>
</feature>
<dbReference type="Proteomes" id="UP001139028">
    <property type="component" value="Unassembled WGS sequence"/>
</dbReference>
<reference evidence="2" key="1">
    <citation type="journal article" date="2022" name="Arch. Microbiol.">
        <title>Microbulbifer okhotskensis sp. nov., isolated from a deep bottom sediment of the Okhotsk Sea.</title>
        <authorList>
            <person name="Romanenko L."/>
            <person name="Kurilenko V."/>
            <person name="Otstavnykh N."/>
            <person name="Velansky P."/>
            <person name="Isaeva M."/>
            <person name="Mikhailov V."/>
        </authorList>
    </citation>
    <scope>NUCLEOTIDE SEQUENCE</scope>
    <source>
        <strain evidence="2">OS29</strain>
    </source>
</reference>
<evidence type="ECO:0000313" key="3">
    <source>
        <dbReference type="Proteomes" id="UP001139028"/>
    </source>
</evidence>
<keyword evidence="1" id="KW-1133">Transmembrane helix</keyword>
<dbReference type="EMBL" id="JALBWM010000017">
    <property type="protein sequence ID" value="MCO1333900.1"/>
    <property type="molecule type" value="Genomic_DNA"/>
</dbReference>
<dbReference type="AlphaFoldDB" id="A0A9X2J5S9"/>
<keyword evidence="1" id="KW-0812">Transmembrane</keyword>
<proteinExistence type="predicted"/>
<evidence type="ECO:0000313" key="2">
    <source>
        <dbReference type="EMBL" id="MCO1333900.1"/>
    </source>
</evidence>
<sequence>MPRLIGLAVIKRFFLGVAGALLSSIGGAAEIIPAKKVTHYWVAASAGLSISGLSFCAGNLLTVSDKDSKEIYKIVLEGRRAELETYVKILGLAVPKKGRPTNFWQFLLDLTRPAAAMDFEAISCGDNAIYILSERYNRIAEVDMQGRGRWLDVMWSPIAKAQGYLQGYNLSGVGLAKVGDSFWVALEREPRGLIKLGPKGEIQIFTPPSVSELDFRGEPENLSGLDYYDGALFTLEPNAYAVCRRALPSLKAEWCLDYREHENSSELGYEVARTGGKGDGLVVGEKGIFIVFDNDNISRIQDPQDRRALLLQLAFPEGAR</sequence>
<keyword evidence="3" id="KW-1185">Reference proteome</keyword>
<comment type="caution">
    <text evidence="2">The sequence shown here is derived from an EMBL/GenBank/DDBJ whole genome shotgun (WGS) entry which is preliminary data.</text>
</comment>
<gene>
    <name evidence="2" type="ORF">MO867_06055</name>
</gene>
<accession>A0A9X2J5S9</accession>
<name>A0A9X2J5S9_9GAMM</name>
<organism evidence="2 3">
    <name type="scientific">Microbulbifer okhotskensis</name>
    <dbReference type="NCBI Taxonomy" id="2926617"/>
    <lineage>
        <taxon>Bacteria</taxon>
        <taxon>Pseudomonadati</taxon>
        <taxon>Pseudomonadota</taxon>
        <taxon>Gammaproteobacteria</taxon>
        <taxon>Cellvibrionales</taxon>
        <taxon>Microbulbiferaceae</taxon>
        <taxon>Microbulbifer</taxon>
    </lineage>
</organism>